<keyword evidence="4" id="KW-0808">Transferase</keyword>
<dbReference type="Pfam" id="PF01762">
    <property type="entry name" value="Galactosyl_T"/>
    <property type="match status" value="1"/>
</dbReference>
<keyword evidence="6" id="KW-0735">Signal-anchor</keyword>
<protein>
    <recommendedName>
        <fullName evidence="10">Hexosyltransferase</fullName>
        <ecNumber evidence="10">2.4.1.-</ecNumber>
    </recommendedName>
</protein>
<evidence type="ECO:0000256" key="2">
    <source>
        <dbReference type="ARBA" id="ARBA00008661"/>
    </source>
</evidence>
<evidence type="ECO:0000256" key="6">
    <source>
        <dbReference type="ARBA" id="ARBA00022968"/>
    </source>
</evidence>
<proteinExistence type="inferred from homology"/>
<dbReference type="GO" id="GO:0016758">
    <property type="term" value="F:hexosyltransferase activity"/>
    <property type="evidence" value="ECO:0007669"/>
    <property type="project" value="InterPro"/>
</dbReference>
<dbReference type="PANTHER" id="PTHR11214">
    <property type="entry name" value="BETA-1,3-N-ACETYLGLUCOSAMINYLTRANSFERASE"/>
    <property type="match status" value="1"/>
</dbReference>
<keyword evidence="12" id="KW-1185">Reference proteome</keyword>
<dbReference type="PANTHER" id="PTHR11214:SF378">
    <property type="entry name" value="BETA-1,3-GALACTOSYLTRANSFERASE 4"/>
    <property type="match status" value="1"/>
</dbReference>
<accession>A0A2T7PHU1</accession>
<organism evidence="11 12">
    <name type="scientific">Pomacea canaliculata</name>
    <name type="common">Golden apple snail</name>
    <dbReference type="NCBI Taxonomy" id="400727"/>
    <lineage>
        <taxon>Eukaryota</taxon>
        <taxon>Metazoa</taxon>
        <taxon>Spiralia</taxon>
        <taxon>Lophotrochozoa</taxon>
        <taxon>Mollusca</taxon>
        <taxon>Gastropoda</taxon>
        <taxon>Caenogastropoda</taxon>
        <taxon>Architaenioglossa</taxon>
        <taxon>Ampullarioidea</taxon>
        <taxon>Ampullariidae</taxon>
        <taxon>Pomacea</taxon>
    </lineage>
</organism>
<keyword evidence="8 10" id="KW-0333">Golgi apparatus</keyword>
<evidence type="ECO:0000313" key="11">
    <source>
        <dbReference type="EMBL" id="PVD32991.1"/>
    </source>
</evidence>
<dbReference type="EC" id="2.4.1.-" evidence="10"/>
<evidence type="ECO:0000256" key="1">
    <source>
        <dbReference type="ARBA" id="ARBA00004323"/>
    </source>
</evidence>
<keyword evidence="9" id="KW-0472">Membrane</keyword>
<evidence type="ECO:0000256" key="5">
    <source>
        <dbReference type="ARBA" id="ARBA00022692"/>
    </source>
</evidence>
<name>A0A2T7PHU1_POMCA</name>
<keyword evidence="3 10" id="KW-0328">Glycosyltransferase</keyword>
<evidence type="ECO:0000256" key="10">
    <source>
        <dbReference type="RuleBase" id="RU363063"/>
    </source>
</evidence>
<comment type="subcellular location">
    <subcellularLocation>
        <location evidence="1 10">Golgi apparatus membrane</location>
        <topology evidence="1 10">Single-pass type II membrane protein</topology>
    </subcellularLocation>
</comment>
<dbReference type="GO" id="GO:0000139">
    <property type="term" value="C:Golgi membrane"/>
    <property type="evidence" value="ECO:0007669"/>
    <property type="project" value="UniProtKB-SubCell"/>
</dbReference>
<evidence type="ECO:0000256" key="7">
    <source>
        <dbReference type="ARBA" id="ARBA00022989"/>
    </source>
</evidence>
<evidence type="ECO:0000256" key="4">
    <source>
        <dbReference type="ARBA" id="ARBA00022679"/>
    </source>
</evidence>
<keyword evidence="7" id="KW-1133">Transmembrane helix</keyword>
<evidence type="ECO:0000256" key="8">
    <source>
        <dbReference type="ARBA" id="ARBA00023034"/>
    </source>
</evidence>
<evidence type="ECO:0000256" key="3">
    <source>
        <dbReference type="ARBA" id="ARBA00022676"/>
    </source>
</evidence>
<keyword evidence="5" id="KW-0812">Transmembrane</keyword>
<dbReference type="EMBL" id="PZQS01000004">
    <property type="protein sequence ID" value="PVD32991.1"/>
    <property type="molecule type" value="Genomic_DNA"/>
</dbReference>
<dbReference type="GO" id="GO:0006493">
    <property type="term" value="P:protein O-linked glycosylation"/>
    <property type="evidence" value="ECO:0007669"/>
    <property type="project" value="TreeGrafter"/>
</dbReference>
<comment type="similarity">
    <text evidence="2 10">Belongs to the glycosyltransferase 31 family.</text>
</comment>
<dbReference type="Proteomes" id="UP000245119">
    <property type="component" value="Linkage Group LG4"/>
</dbReference>
<sequence length="350" mass="40448">MRYYFCVREKKCPVRKVLHQKICCCAVLAGFTFYLLCSSRRIPRDTYHTVEDHEDFFVDWLHSVYFRPRPDEDYGNVPSRFLLEPASRCTNMTFMIILIESLPSEAPRRRLVRSTWGQAAITRMWHAHRIHEELQLFFILGRPQNETELQAVQDEAGRHDDIVMVDMEDVYRNLTSKTLAGLLWTSLNCPGARYVVKADQDTFVHVPRLMTLLRGNEAVFKESLLGEVMHSPLVKRLGKYGLSFKEYLLPWYASYANGPLYVLDNAVVDNLVRTARHLPYLPFEDVFVGSVCRVLGIRRVRVQPFLVSEKNNDTFCWFTDIASLDIGVTALSSEQIQNIWNVLGRGGSLC</sequence>
<dbReference type="OrthoDB" id="2139606at2759"/>
<dbReference type="Gene3D" id="3.90.550.50">
    <property type="match status" value="1"/>
</dbReference>
<evidence type="ECO:0000256" key="9">
    <source>
        <dbReference type="ARBA" id="ARBA00023136"/>
    </source>
</evidence>
<dbReference type="OMA" id="ALMQSCT"/>
<comment type="caution">
    <text evidence="11">The sequence shown here is derived from an EMBL/GenBank/DDBJ whole genome shotgun (WGS) entry which is preliminary data.</text>
</comment>
<reference evidence="11 12" key="1">
    <citation type="submission" date="2018-04" db="EMBL/GenBank/DDBJ databases">
        <title>The genome of golden apple snail Pomacea canaliculata provides insight into stress tolerance and invasive adaptation.</title>
        <authorList>
            <person name="Liu C."/>
            <person name="Liu B."/>
            <person name="Ren Y."/>
            <person name="Zhang Y."/>
            <person name="Wang H."/>
            <person name="Li S."/>
            <person name="Jiang F."/>
            <person name="Yin L."/>
            <person name="Zhang G."/>
            <person name="Qian W."/>
            <person name="Fan W."/>
        </authorList>
    </citation>
    <scope>NUCLEOTIDE SEQUENCE [LARGE SCALE GENOMIC DNA]</scope>
    <source>
        <strain evidence="11">SZHN2017</strain>
        <tissue evidence="11">Muscle</tissue>
    </source>
</reference>
<dbReference type="AlphaFoldDB" id="A0A2T7PHU1"/>
<gene>
    <name evidence="11" type="ORF">C0Q70_08439</name>
</gene>
<evidence type="ECO:0000313" key="12">
    <source>
        <dbReference type="Proteomes" id="UP000245119"/>
    </source>
</evidence>
<dbReference type="InterPro" id="IPR002659">
    <property type="entry name" value="Glyco_trans_31"/>
</dbReference>